<evidence type="ECO:0000313" key="3">
    <source>
        <dbReference type="Proteomes" id="UP001149165"/>
    </source>
</evidence>
<dbReference type="EMBL" id="JAPQKH010000001">
    <property type="protein sequence ID" value="KAJ5116552.1"/>
    <property type="molecule type" value="Genomic_DNA"/>
</dbReference>
<dbReference type="PANTHER" id="PTHR35394">
    <property type="entry name" value="DUF3176 DOMAIN-CONTAINING PROTEIN"/>
    <property type="match status" value="1"/>
</dbReference>
<comment type="caution">
    <text evidence="2">The sequence shown here is derived from an EMBL/GenBank/DDBJ whole genome shotgun (WGS) entry which is preliminary data.</text>
</comment>
<reference evidence="2" key="2">
    <citation type="journal article" date="2023" name="IMA Fungus">
        <title>Comparative genomic study of the Penicillium genus elucidates a diverse pangenome and 15 lateral gene transfer events.</title>
        <authorList>
            <person name="Petersen C."/>
            <person name="Sorensen T."/>
            <person name="Nielsen M.R."/>
            <person name="Sondergaard T.E."/>
            <person name="Sorensen J.L."/>
            <person name="Fitzpatrick D.A."/>
            <person name="Frisvad J.C."/>
            <person name="Nielsen K.L."/>
        </authorList>
    </citation>
    <scope>NUCLEOTIDE SEQUENCE</scope>
    <source>
        <strain evidence="2">IBT 30069</strain>
    </source>
</reference>
<accession>A0A9W9KRC4</accession>
<dbReference type="OrthoDB" id="5242705at2759"/>
<feature type="transmembrane region" description="Helical" evidence="1">
    <location>
        <begin position="516"/>
        <end position="539"/>
    </location>
</feature>
<reference evidence="2" key="1">
    <citation type="submission" date="2022-11" db="EMBL/GenBank/DDBJ databases">
        <authorList>
            <person name="Petersen C."/>
        </authorList>
    </citation>
    <scope>NUCLEOTIDE SEQUENCE</scope>
    <source>
        <strain evidence="2">IBT 30069</strain>
    </source>
</reference>
<feature type="transmembrane region" description="Helical" evidence="1">
    <location>
        <begin position="53"/>
        <end position="75"/>
    </location>
</feature>
<dbReference type="PANTHER" id="PTHR35394:SF5">
    <property type="entry name" value="DUF3176 DOMAIN-CONTAINING PROTEIN"/>
    <property type="match status" value="1"/>
</dbReference>
<keyword evidence="1" id="KW-0812">Transmembrane</keyword>
<keyword evidence="3" id="KW-1185">Reference proteome</keyword>
<evidence type="ECO:0000256" key="1">
    <source>
        <dbReference type="SAM" id="Phobius"/>
    </source>
</evidence>
<proteinExistence type="predicted"/>
<dbReference type="InterPro" id="IPR021514">
    <property type="entry name" value="DUF3176"/>
</dbReference>
<name>A0A9W9KRC4_9EURO</name>
<dbReference type="Proteomes" id="UP001149165">
    <property type="component" value="Unassembled WGS sequence"/>
</dbReference>
<dbReference type="Pfam" id="PF11374">
    <property type="entry name" value="DUF3176"/>
    <property type="match status" value="1"/>
</dbReference>
<evidence type="ECO:0000313" key="2">
    <source>
        <dbReference type="EMBL" id="KAJ5116552.1"/>
    </source>
</evidence>
<dbReference type="AlphaFoldDB" id="A0A9W9KRC4"/>
<sequence length="622" mass="69227">MTRLLKPPLFVAQQWRLSDYIYTHDVSIKWKSDDFSTASADSRKGRDALSTTAKACIGVGVTFGAFIIMTLTVIYNGKQKPQLFKGITLNAIVSILATASKSSLMFVVGECIAQLRWVSFRESRQSLSYIQLYDSASRGPWGSLIILFKDKCRSLVTIGALIVIFTATFDPFMQQIVDYPVRPTQKQSEAAQVVQSRYLLPSAHKSKALTDAFNGGIWDDSIEPKVSCPTGNCTWPNFRSVEMCTKCVDFDPSNVTLSPWNAISFNSGLGQGQNISFNISILDGAPLDYSVSITREIFQEQPREYTYVMSLPKYIYWVADSLVGPSNDKPMAPAQNGLGHLFGIDDPLMVTASVELNLMEMFSTNTSTFISDLMGNIKVVKVTECALSICAREYAISVQSGDTSVKTLEEDFGRMYKVSSTKLEIDEELCWKPSPSPMTDWNTTGQSELYWHTDNNGMQAQWRSMDLANFEFCGVEPSWYYDEILALAVSALARNMSNTPIYGVVTTQDSYVTVRWQWLTLPAVLLVAGVLLLIATALVSTRGGARLWKSSTLPLMFHGLERDFLAQKTIIENGQCEYVSEMEQLADGINVDLGISSEGRTMLRGAVSFPPTFVRPSRRRSF</sequence>
<protein>
    <submittedName>
        <fullName evidence="2">Uncharacterized protein</fullName>
    </submittedName>
</protein>
<organism evidence="2 3">
    <name type="scientific">Penicillium angulare</name>
    <dbReference type="NCBI Taxonomy" id="116970"/>
    <lineage>
        <taxon>Eukaryota</taxon>
        <taxon>Fungi</taxon>
        <taxon>Dikarya</taxon>
        <taxon>Ascomycota</taxon>
        <taxon>Pezizomycotina</taxon>
        <taxon>Eurotiomycetes</taxon>
        <taxon>Eurotiomycetidae</taxon>
        <taxon>Eurotiales</taxon>
        <taxon>Aspergillaceae</taxon>
        <taxon>Penicillium</taxon>
    </lineage>
</organism>
<feature type="transmembrane region" description="Helical" evidence="1">
    <location>
        <begin position="87"/>
        <end position="108"/>
    </location>
</feature>
<feature type="transmembrane region" description="Helical" evidence="1">
    <location>
        <begin position="155"/>
        <end position="173"/>
    </location>
</feature>
<keyword evidence="1" id="KW-1133">Transmembrane helix</keyword>
<keyword evidence="1" id="KW-0472">Membrane</keyword>
<gene>
    <name evidence="2" type="ORF">N7456_000900</name>
</gene>